<feature type="transmembrane region" description="Helical" evidence="3">
    <location>
        <begin position="301"/>
        <end position="319"/>
    </location>
</feature>
<dbReference type="PROSITE" id="PS50088">
    <property type="entry name" value="ANK_REPEAT"/>
    <property type="match status" value="2"/>
</dbReference>
<dbReference type="EMBL" id="OU503045">
    <property type="protein sequence ID" value="CAI9769748.1"/>
    <property type="molecule type" value="Genomic_DNA"/>
</dbReference>
<keyword evidence="1" id="KW-0040">ANK repeat</keyword>
<proteinExistence type="predicted"/>
<organism evidence="5 6">
    <name type="scientific">Fraxinus pennsylvanica</name>
    <dbReference type="NCBI Taxonomy" id="56036"/>
    <lineage>
        <taxon>Eukaryota</taxon>
        <taxon>Viridiplantae</taxon>
        <taxon>Streptophyta</taxon>
        <taxon>Embryophyta</taxon>
        <taxon>Tracheophyta</taxon>
        <taxon>Spermatophyta</taxon>
        <taxon>Magnoliopsida</taxon>
        <taxon>eudicotyledons</taxon>
        <taxon>Gunneridae</taxon>
        <taxon>Pentapetalae</taxon>
        <taxon>asterids</taxon>
        <taxon>lamiids</taxon>
        <taxon>Lamiales</taxon>
        <taxon>Oleaceae</taxon>
        <taxon>Oleeae</taxon>
        <taxon>Fraxinus</taxon>
    </lineage>
</organism>
<keyword evidence="6" id="KW-1185">Reference proteome</keyword>
<keyword evidence="3" id="KW-1133">Transmembrane helix</keyword>
<feature type="transmembrane region" description="Helical" evidence="3">
    <location>
        <begin position="362"/>
        <end position="383"/>
    </location>
</feature>
<feature type="domain" description="PGG" evidence="4">
    <location>
        <begin position="298"/>
        <end position="404"/>
    </location>
</feature>
<keyword evidence="3" id="KW-0472">Membrane</keyword>
<evidence type="ECO:0000256" key="3">
    <source>
        <dbReference type="SAM" id="Phobius"/>
    </source>
</evidence>
<evidence type="ECO:0000256" key="2">
    <source>
        <dbReference type="SAM" id="MobiDB-lite"/>
    </source>
</evidence>
<evidence type="ECO:0000313" key="5">
    <source>
        <dbReference type="EMBL" id="CAI9769748.1"/>
    </source>
</evidence>
<dbReference type="InterPro" id="IPR002110">
    <property type="entry name" value="Ankyrin_rpt"/>
</dbReference>
<dbReference type="SMART" id="SM00248">
    <property type="entry name" value="ANK"/>
    <property type="match status" value="5"/>
</dbReference>
<feature type="repeat" description="ANK" evidence="1">
    <location>
        <begin position="176"/>
        <end position="198"/>
    </location>
</feature>
<evidence type="ECO:0000256" key="1">
    <source>
        <dbReference type="PROSITE-ProRule" id="PRU00023"/>
    </source>
</evidence>
<dbReference type="PANTHER" id="PTHR24128:SF61">
    <property type="entry name" value="ANKYRIN REPEAT-CONTAINING PROTEIN BDA1-LIKE"/>
    <property type="match status" value="1"/>
</dbReference>
<feature type="region of interest" description="Disordered" evidence="2">
    <location>
        <begin position="326"/>
        <end position="352"/>
    </location>
</feature>
<sequence length="459" mass="50721">MDRRLIEAAQKGDVRQLHSLIDDDPFLMRAVALSGADTPLHIACMAGNLQFVKEVLNMRPGFAKELNHEGFSPLHIAAANGDVRIVKELLKIDSNLCMVKGKERRIPLHYAVIKGRTQVIGELLSACEDGTREVTARGETSFHLAAKNNQFEALKSLVVYHKTHNKEDNLNQKDAQGDTILHLAVSRKQYEVIELMLDENFVTKGLLEVNSLNKRGLTPLDVLLSEGGDCEIEEMLRLAGASGVENMNSGQQAMQSDNRNVATHEPSESEIGRERPRKPSKKLQDYFKYDKTKDSPTKVRHTLLVIAVLIATATYQAVLSPPGGVWQEDVSPTSNTTNTSDTQSSPPPHTAGRAVMGTHKPVSYGLFLFFNSVGFFMSIHMISFLTTKFPLQLELLISLGALITTYDTCMVAIAPNSTLSTFFNILSGVLPVLIPIMTRVTRDYFKRPRCVSTSTRASA</sequence>
<dbReference type="Gene3D" id="1.25.40.20">
    <property type="entry name" value="Ankyrin repeat-containing domain"/>
    <property type="match status" value="2"/>
</dbReference>
<dbReference type="Pfam" id="PF12796">
    <property type="entry name" value="Ank_2"/>
    <property type="match status" value="2"/>
</dbReference>
<dbReference type="Proteomes" id="UP000834106">
    <property type="component" value="Chromosome 10"/>
</dbReference>
<feature type="transmembrane region" description="Helical" evidence="3">
    <location>
        <begin position="395"/>
        <end position="415"/>
    </location>
</feature>
<dbReference type="InterPro" id="IPR036770">
    <property type="entry name" value="Ankyrin_rpt-contain_sf"/>
</dbReference>
<feature type="compositionally biased region" description="Basic and acidic residues" evidence="2">
    <location>
        <begin position="265"/>
        <end position="274"/>
    </location>
</feature>
<evidence type="ECO:0000259" key="4">
    <source>
        <dbReference type="Pfam" id="PF13962"/>
    </source>
</evidence>
<protein>
    <recommendedName>
        <fullName evidence="4">PGG domain-containing protein</fullName>
    </recommendedName>
</protein>
<feature type="repeat" description="ANK" evidence="1">
    <location>
        <begin position="69"/>
        <end position="101"/>
    </location>
</feature>
<name>A0AAD1ZHE0_9LAMI</name>
<reference evidence="5" key="1">
    <citation type="submission" date="2023-05" db="EMBL/GenBank/DDBJ databases">
        <authorList>
            <person name="Huff M."/>
        </authorList>
    </citation>
    <scope>NUCLEOTIDE SEQUENCE</scope>
</reference>
<feature type="compositionally biased region" description="Polar residues" evidence="2">
    <location>
        <begin position="248"/>
        <end position="261"/>
    </location>
</feature>
<dbReference type="SUPFAM" id="SSF48403">
    <property type="entry name" value="Ankyrin repeat"/>
    <property type="match status" value="1"/>
</dbReference>
<dbReference type="AlphaFoldDB" id="A0AAD1ZHE0"/>
<evidence type="ECO:0000313" key="6">
    <source>
        <dbReference type="Proteomes" id="UP000834106"/>
    </source>
</evidence>
<accession>A0AAD1ZHE0</accession>
<keyword evidence="3" id="KW-0812">Transmembrane</keyword>
<feature type="region of interest" description="Disordered" evidence="2">
    <location>
        <begin position="248"/>
        <end position="287"/>
    </location>
</feature>
<gene>
    <name evidence="5" type="ORF">FPE_LOCUS16542</name>
</gene>
<dbReference type="Pfam" id="PF13962">
    <property type="entry name" value="PGG"/>
    <property type="match status" value="1"/>
</dbReference>
<dbReference type="PANTHER" id="PTHR24128">
    <property type="entry name" value="HOMEOBOX PROTEIN WARIAI"/>
    <property type="match status" value="1"/>
</dbReference>
<dbReference type="PROSITE" id="PS50297">
    <property type="entry name" value="ANK_REP_REGION"/>
    <property type="match status" value="2"/>
</dbReference>
<feature type="transmembrane region" description="Helical" evidence="3">
    <location>
        <begin position="421"/>
        <end position="440"/>
    </location>
</feature>
<dbReference type="InterPro" id="IPR026961">
    <property type="entry name" value="PGG_dom"/>
</dbReference>
<feature type="compositionally biased region" description="Low complexity" evidence="2">
    <location>
        <begin position="331"/>
        <end position="344"/>
    </location>
</feature>